<dbReference type="RefSeq" id="WP_042620942.1">
    <property type="nucleotide sequence ID" value="NZ_CP007790.1"/>
</dbReference>
<evidence type="ECO:0000256" key="4">
    <source>
        <dbReference type="ARBA" id="ARBA00022692"/>
    </source>
</evidence>
<dbReference type="Pfam" id="PF09335">
    <property type="entry name" value="VTT_dom"/>
    <property type="match status" value="1"/>
</dbReference>
<dbReference type="KEGG" id="cmq:B840_03270"/>
<sequence length="216" mass="23654">MFNSIVEWVVSLMGTLGAPGVGIAILLENLFPPIPSEVVLPLAGFAAARGELNVYAAFIWATVGSVLGAFLLYWLGAAFGAHRLRQIAGWMWLVEPSDVDKALEWFSRYGRWSVFLGRLVPGIRSLISIPAGVDRMNPAVFGLMTLTGSALWNALLIAAGVWLGDRYHLVETYVNEYSAVVYVIVGIAALLVFFLLARRARARNQARKADMRGTTR</sequence>
<evidence type="ECO:0000256" key="2">
    <source>
        <dbReference type="ARBA" id="ARBA00010792"/>
    </source>
</evidence>
<dbReference type="EMBL" id="CP007790">
    <property type="protein sequence ID" value="AJK68276.1"/>
    <property type="molecule type" value="Genomic_DNA"/>
</dbReference>
<dbReference type="STRING" id="1224162.B840_03270"/>
<dbReference type="OrthoDB" id="9813426at2"/>
<dbReference type="Proteomes" id="UP000031928">
    <property type="component" value="Chromosome"/>
</dbReference>
<evidence type="ECO:0000256" key="3">
    <source>
        <dbReference type="ARBA" id="ARBA00022475"/>
    </source>
</evidence>
<comment type="similarity">
    <text evidence="2">Belongs to the DedA family.</text>
</comment>
<name>A0A0B6TU63_9CORY</name>
<dbReference type="AlphaFoldDB" id="A0A0B6TU63"/>
<comment type="subcellular location">
    <subcellularLocation>
        <location evidence="1">Cell membrane</location>
        <topology evidence="1">Multi-pass membrane protein</topology>
    </subcellularLocation>
</comment>
<feature type="transmembrane region" description="Helical" evidence="7">
    <location>
        <begin position="139"/>
        <end position="159"/>
    </location>
</feature>
<dbReference type="PANTHER" id="PTHR42709">
    <property type="entry name" value="ALKALINE PHOSPHATASE LIKE PROTEIN"/>
    <property type="match status" value="1"/>
</dbReference>
<keyword evidence="5 7" id="KW-1133">Transmembrane helix</keyword>
<evidence type="ECO:0000313" key="10">
    <source>
        <dbReference type="Proteomes" id="UP000031928"/>
    </source>
</evidence>
<dbReference type="GO" id="GO:0005886">
    <property type="term" value="C:plasma membrane"/>
    <property type="evidence" value="ECO:0007669"/>
    <property type="project" value="UniProtKB-SubCell"/>
</dbReference>
<dbReference type="InterPro" id="IPR051311">
    <property type="entry name" value="DedA_domain"/>
</dbReference>
<feature type="transmembrane region" description="Helical" evidence="7">
    <location>
        <begin position="12"/>
        <end position="31"/>
    </location>
</feature>
<dbReference type="HOGENOM" id="CLU_044208_1_1_11"/>
<evidence type="ECO:0000256" key="6">
    <source>
        <dbReference type="ARBA" id="ARBA00023136"/>
    </source>
</evidence>
<keyword evidence="4 7" id="KW-0812">Transmembrane</keyword>
<keyword evidence="3" id="KW-1003">Cell membrane</keyword>
<keyword evidence="6 7" id="KW-0472">Membrane</keyword>
<gene>
    <name evidence="9" type="ORF">B840_03270</name>
</gene>
<feature type="transmembrane region" description="Helical" evidence="7">
    <location>
        <begin position="179"/>
        <end position="197"/>
    </location>
</feature>
<organism evidence="9 10">
    <name type="scientific">Corynebacterium marinum DSM 44953</name>
    <dbReference type="NCBI Taxonomy" id="1224162"/>
    <lineage>
        <taxon>Bacteria</taxon>
        <taxon>Bacillati</taxon>
        <taxon>Actinomycetota</taxon>
        <taxon>Actinomycetes</taxon>
        <taxon>Mycobacteriales</taxon>
        <taxon>Corynebacteriaceae</taxon>
        <taxon>Corynebacterium</taxon>
    </lineage>
</organism>
<proteinExistence type="inferred from homology"/>
<evidence type="ECO:0000256" key="7">
    <source>
        <dbReference type="SAM" id="Phobius"/>
    </source>
</evidence>
<protein>
    <recommendedName>
        <fullName evidence="8">VTT domain-containing protein</fullName>
    </recommendedName>
</protein>
<evidence type="ECO:0000313" key="9">
    <source>
        <dbReference type="EMBL" id="AJK68276.1"/>
    </source>
</evidence>
<dbReference type="PANTHER" id="PTHR42709:SF6">
    <property type="entry name" value="UNDECAPRENYL PHOSPHATE TRANSPORTER A"/>
    <property type="match status" value="1"/>
</dbReference>
<feature type="transmembrane region" description="Helical" evidence="7">
    <location>
        <begin position="52"/>
        <end position="75"/>
    </location>
</feature>
<feature type="domain" description="VTT" evidence="8">
    <location>
        <begin position="34"/>
        <end position="160"/>
    </location>
</feature>
<dbReference type="InterPro" id="IPR032816">
    <property type="entry name" value="VTT_dom"/>
</dbReference>
<evidence type="ECO:0000256" key="1">
    <source>
        <dbReference type="ARBA" id="ARBA00004651"/>
    </source>
</evidence>
<reference evidence="9 10" key="1">
    <citation type="submission" date="2014-05" db="EMBL/GenBank/DDBJ databases">
        <title>Complete genome sequence of Corynebacterium marinum DSM 44953.</title>
        <authorList>
            <person name="Schaffert L."/>
            <person name="Albersmeier A."/>
            <person name="Kalinowski J."/>
            <person name="Ruckert C."/>
        </authorList>
    </citation>
    <scope>NUCLEOTIDE SEQUENCE [LARGE SCALE GENOMIC DNA]</scope>
    <source>
        <strain evidence="9 10">DSM 44953</strain>
    </source>
</reference>
<accession>A0A0B6TU63</accession>
<evidence type="ECO:0000259" key="8">
    <source>
        <dbReference type="Pfam" id="PF09335"/>
    </source>
</evidence>
<evidence type="ECO:0000256" key="5">
    <source>
        <dbReference type="ARBA" id="ARBA00022989"/>
    </source>
</evidence>
<keyword evidence="10" id="KW-1185">Reference proteome</keyword>